<gene>
    <name evidence="1" type="ORF">V5799_027667</name>
</gene>
<dbReference type="AlphaFoldDB" id="A0AAQ4DF26"/>
<name>A0AAQ4DF26_AMBAM</name>
<sequence>MKRLRRPTSAWHWLLRQPTGVQRKNHRRRGCCAASALREDDPTRARRSKRTKPIFLSNRTSKKRRRRMIRTCVFSHTSSCYCLRVVRHPSANATGLL</sequence>
<dbReference type="EMBL" id="JARKHS020031575">
    <property type="protein sequence ID" value="KAK8761066.1"/>
    <property type="molecule type" value="Genomic_DNA"/>
</dbReference>
<evidence type="ECO:0000313" key="1">
    <source>
        <dbReference type="EMBL" id="KAK8761066.1"/>
    </source>
</evidence>
<accession>A0AAQ4DF26</accession>
<keyword evidence="2" id="KW-1185">Reference proteome</keyword>
<dbReference type="Proteomes" id="UP001321473">
    <property type="component" value="Unassembled WGS sequence"/>
</dbReference>
<comment type="caution">
    <text evidence="1">The sequence shown here is derived from an EMBL/GenBank/DDBJ whole genome shotgun (WGS) entry which is preliminary data.</text>
</comment>
<proteinExistence type="predicted"/>
<organism evidence="1 2">
    <name type="scientific">Amblyomma americanum</name>
    <name type="common">Lone star tick</name>
    <dbReference type="NCBI Taxonomy" id="6943"/>
    <lineage>
        <taxon>Eukaryota</taxon>
        <taxon>Metazoa</taxon>
        <taxon>Ecdysozoa</taxon>
        <taxon>Arthropoda</taxon>
        <taxon>Chelicerata</taxon>
        <taxon>Arachnida</taxon>
        <taxon>Acari</taxon>
        <taxon>Parasitiformes</taxon>
        <taxon>Ixodida</taxon>
        <taxon>Ixodoidea</taxon>
        <taxon>Ixodidae</taxon>
        <taxon>Amblyomminae</taxon>
        <taxon>Amblyomma</taxon>
    </lineage>
</organism>
<reference evidence="1 2" key="1">
    <citation type="journal article" date="2023" name="Arcadia Sci">
        <title>De novo assembly of a long-read Amblyomma americanum tick genome.</title>
        <authorList>
            <person name="Chou S."/>
            <person name="Poskanzer K.E."/>
            <person name="Rollins M."/>
            <person name="Thuy-Boun P.S."/>
        </authorList>
    </citation>
    <scope>NUCLEOTIDE SEQUENCE [LARGE SCALE GENOMIC DNA]</scope>
    <source>
        <strain evidence="1">F_SG_1</strain>
        <tissue evidence="1">Salivary glands</tissue>
    </source>
</reference>
<evidence type="ECO:0000313" key="2">
    <source>
        <dbReference type="Proteomes" id="UP001321473"/>
    </source>
</evidence>
<protein>
    <submittedName>
        <fullName evidence="1">Uncharacterized protein</fullName>
    </submittedName>
</protein>